<proteinExistence type="inferred from homology"/>
<keyword evidence="3" id="KW-0812">Transmembrane</keyword>
<evidence type="ECO:0000256" key="6">
    <source>
        <dbReference type="SAM" id="MobiDB-lite"/>
    </source>
</evidence>
<evidence type="ECO:0000256" key="4">
    <source>
        <dbReference type="ARBA" id="ARBA00022989"/>
    </source>
</evidence>
<dbReference type="Pfam" id="PF05277">
    <property type="entry name" value="DUF726"/>
    <property type="match status" value="1"/>
</dbReference>
<feature type="compositionally biased region" description="Low complexity" evidence="6">
    <location>
        <begin position="539"/>
        <end position="556"/>
    </location>
</feature>
<comment type="similarity">
    <text evidence="2">Belongs to the TMCO4 family.</text>
</comment>
<evidence type="ECO:0008006" key="9">
    <source>
        <dbReference type="Google" id="ProtNLM"/>
    </source>
</evidence>
<reference evidence="7" key="2">
    <citation type="submission" date="2023-06" db="EMBL/GenBank/DDBJ databases">
        <authorList>
            <consortium name="Lawrence Berkeley National Laboratory"/>
            <person name="Haridas S."/>
            <person name="Hensen N."/>
            <person name="Bonometti L."/>
            <person name="Westerberg I."/>
            <person name="Brannstrom I.O."/>
            <person name="Guillou S."/>
            <person name="Cros-Aarteil S."/>
            <person name="Calhoun S."/>
            <person name="Kuo A."/>
            <person name="Mondo S."/>
            <person name="Pangilinan J."/>
            <person name="Riley R."/>
            <person name="LaButti K."/>
            <person name="Andreopoulos B."/>
            <person name="Lipzen A."/>
            <person name="Chen C."/>
            <person name="Yanf M."/>
            <person name="Daum C."/>
            <person name="Ng V."/>
            <person name="Clum A."/>
            <person name="Steindorff A."/>
            <person name="Ohm R."/>
            <person name="Martin F."/>
            <person name="Silar P."/>
            <person name="Natvig D."/>
            <person name="Lalanne C."/>
            <person name="Gautier V."/>
            <person name="Ament-velasquez S.L."/>
            <person name="Kruys A."/>
            <person name="Hutchinson M.I."/>
            <person name="Powell A.J."/>
            <person name="Barry K."/>
            <person name="Miller A.N."/>
            <person name="Grigoriev I.V."/>
            <person name="Debuchy R."/>
            <person name="Gladieux P."/>
            <person name="Thoren M.H."/>
            <person name="Johannesson H."/>
        </authorList>
    </citation>
    <scope>NUCLEOTIDE SEQUENCE</scope>
    <source>
        <strain evidence="7">CBS 232.78</strain>
    </source>
</reference>
<evidence type="ECO:0000256" key="2">
    <source>
        <dbReference type="ARBA" id="ARBA00009824"/>
    </source>
</evidence>
<reference evidence="7" key="1">
    <citation type="journal article" date="2023" name="Mol. Phylogenet. Evol.">
        <title>Genome-scale phylogeny and comparative genomics of the fungal order Sordariales.</title>
        <authorList>
            <person name="Hensen N."/>
            <person name="Bonometti L."/>
            <person name="Westerberg I."/>
            <person name="Brannstrom I.O."/>
            <person name="Guillou S."/>
            <person name="Cros-Aarteil S."/>
            <person name="Calhoun S."/>
            <person name="Haridas S."/>
            <person name="Kuo A."/>
            <person name="Mondo S."/>
            <person name="Pangilinan J."/>
            <person name="Riley R."/>
            <person name="LaButti K."/>
            <person name="Andreopoulos B."/>
            <person name="Lipzen A."/>
            <person name="Chen C."/>
            <person name="Yan M."/>
            <person name="Daum C."/>
            <person name="Ng V."/>
            <person name="Clum A."/>
            <person name="Steindorff A."/>
            <person name="Ohm R.A."/>
            <person name="Martin F."/>
            <person name="Silar P."/>
            <person name="Natvig D.O."/>
            <person name="Lalanne C."/>
            <person name="Gautier V."/>
            <person name="Ament-Velasquez S.L."/>
            <person name="Kruys A."/>
            <person name="Hutchinson M.I."/>
            <person name="Powell A.J."/>
            <person name="Barry K."/>
            <person name="Miller A.N."/>
            <person name="Grigoriev I.V."/>
            <person name="Debuchy R."/>
            <person name="Gladieux P."/>
            <person name="Hiltunen Thoren M."/>
            <person name="Johannesson H."/>
        </authorList>
    </citation>
    <scope>NUCLEOTIDE SEQUENCE</scope>
    <source>
        <strain evidence="7">CBS 232.78</strain>
    </source>
</reference>
<organism evidence="7 8">
    <name type="scientific">Podospora didyma</name>
    <dbReference type="NCBI Taxonomy" id="330526"/>
    <lineage>
        <taxon>Eukaryota</taxon>
        <taxon>Fungi</taxon>
        <taxon>Dikarya</taxon>
        <taxon>Ascomycota</taxon>
        <taxon>Pezizomycotina</taxon>
        <taxon>Sordariomycetes</taxon>
        <taxon>Sordariomycetidae</taxon>
        <taxon>Sordariales</taxon>
        <taxon>Podosporaceae</taxon>
        <taxon>Podospora</taxon>
    </lineage>
</organism>
<feature type="region of interest" description="Disordered" evidence="6">
    <location>
        <begin position="232"/>
        <end position="259"/>
    </location>
</feature>
<keyword evidence="5" id="KW-0472">Membrane</keyword>
<feature type="region of interest" description="Disordered" evidence="6">
    <location>
        <begin position="538"/>
        <end position="557"/>
    </location>
</feature>
<evidence type="ECO:0000313" key="8">
    <source>
        <dbReference type="Proteomes" id="UP001285441"/>
    </source>
</evidence>
<evidence type="ECO:0000313" key="7">
    <source>
        <dbReference type="EMBL" id="KAK3387697.1"/>
    </source>
</evidence>
<name>A0AAE0U1S0_9PEZI</name>
<keyword evidence="4" id="KW-1133">Transmembrane helix</keyword>
<dbReference type="GO" id="GO:0016020">
    <property type="term" value="C:membrane"/>
    <property type="evidence" value="ECO:0007669"/>
    <property type="project" value="UniProtKB-SubCell"/>
</dbReference>
<feature type="compositionally biased region" description="Polar residues" evidence="6">
    <location>
        <begin position="245"/>
        <end position="254"/>
    </location>
</feature>
<comment type="subcellular location">
    <subcellularLocation>
        <location evidence="1">Membrane</location>
        <topology evidence="1">Multi-pass membrane protein</topology>
    </subcellularLocation>
</comment>
<feature type="compositionally biased region" description="Low complexity" evidence="6">
    <location>
        <begin position="232"/>
        <end position="241"/>
    </location>
</feature>
<feature type="region of interest" description="Disordered" evidence="6">
    <location>
        <begin position="781"/>
        <end position="800"/>
    </location>
</feature>
<feature type="region of interest" description="Disordered" evidence="6">
    <location>
        <begin position="124"/>
        <end position="171"/>
    </location>
</feature>
<feature type="region of interest" description="Disordered" evidence="6">
    <location>
        <begin position="1"/>
        <end position="50"/>
    </location>
</feature>
<accession>A0AAE0U1S0</accession>
<evidence type="ECO:0000256" key="3">
    <source>
        <dbReference type="ARBA" id="ARBA00022692"/>
    </source>
</evidence>
<keyword evidence="8" id="KW-1185">Reference proteome</keyword>
<feature type="region of interest" description="Disordered" evidence="6">
    <location>
        <begin position="349"/>
        <end position="370"/>
    </location>
</feature>
<sequence length="800" mass="87745">MEGKKDASSKLVSKVNTSASASASQSQRSPTKTDWEDPLSPESLCSESGDNDADMARLRFQPRREVDLTTLLTVSELAELVSLVNKVIDTMQQHIEHVYDPRGVVDCRHPSLWSEFPMHLKDHGLAAPSREPAGSTETRNEPQTKPAASNKENVNPSSRDRSTSPPADHLGISKLSLDDIYDVTKNESVEVEGPRLSELLKDNELVFKRWQTSVLRRLCDISTKAAVDNQSSRFASAGSRRGSSKNKPTGSRTMSVEPDPQLTQLYPPFSTKLVYFPLEKRMLLLHALVLLLVSLEHYNAFSRILLLYITSTLRLPRRLLADEEVRLAKALAQVAKDIPVEDFLPKKAEEGKSSKKWKPGTSAGSSSTSLVTAAEPPKHTLAAPLIAVGIGGILGGAGLGSTVAANLLAGLAESNPVLGSLFALGRAPQKSLVNLAKDCQNFAFIPIRGSRCDEEIEISSIDPEFRRLRVIIGVSGWLVNEGRSDESDIISPWQIFGRRSEVYGVQWETEPLIKMGAALEVVVQSAAWSMAKKEIIARTSKPSSTSPNSKKPTNSSGPVIASLHQGVWPESLVKIAKIIDNPWCTGMVRADKAGVTLADYIWGKSHGDRGVTLIGYSLGARLIYCCLMALADRRAFGLVENVVLLGAPIPSDAITWCTMKSVVAGRLINVYSENDYLLGFLFRTSSFEYGVAGLQPIEGVDGVENVDITTELSSHWRYRYLTGSVLKHVGWEDIDPVQVARDEEALALAEHKNMERDRMREAIEIGKEATELEPIPAPVFPESITQEAIQTRKRKQKGRK</sequence>
<dbReference type="PANTHER" id="PTHR17920">
    <property type="entry name" value="TRANSMEMBRANE AND COILED-COIL DOMAIN-CONTAINING PROTEIN 4 TMCO4"/>
    <property type="match status" value="1"/>
</dbReference>
<dbReference type="Proteomes" id="UP001285441">
    <property type="component" value="Unassembled WGS sequence"/>
</dbReference>
<dbReference type="InterPro" id="IPR029058">
    <property type="entry name" value="AB_hydrolase_fold"/>
</dbReference>
<protein>
    <recommendedName>
        <fullName evidence="9">Transmembrane and coiled-coil domain-containing protein 4</fullName>
    </recommendedName>
</protein>
<evidence type="ECO:0000256" key="5">
    <source>
        <dbReference type="ARBA" id="ARBA00023136"/>
    </source>
</evidence>
<dbReference type="SUPFAM" id="SSF53474">
    <property type="entry name" value="alpha/beta-Hydrolases"/>
    <property type="match status" value="1"/>
</dbReference>
<dbReference type="EMBL" id="JAULSW010000003">
    <property type="protein sequence ID" value="KAK3387697.1"/>
    <property type="molecule type" value="Genomic_DNA"/>
</dbReference>
<feature type="compositionally biased region" description="Low complexity" evidence="6">
    <location>
        <begin position="18"/>
        <end position="29"/>
    </location>
</feature>
<dbReference type="AlphaFoldDB" id="A0AAE0U1S0"/>
<dbReference type="PANTHER" id="PTHR17920:SF22">
    <property type="entry name" value="DUF726 DOMAIN PROTEIN (AFU_ORTHOLOGUE AFUA_2G12860)"/>
    <property type="match status" value="1"/>
</dbReference>
<feature type="compositionally biased region" description="Basic residues" evidence="6">
    <location>
        <begin position="791"/>
        <end position="800"/>
    </location>
</feature>
<dbReference type="InterPro" id="IPR007941">
    <property type="entry name" value="DUF726"/>
</dbReference>
<evidence type="ECO:0000256" key="1">
    <source>
        <dbReference type="ARBA" id="ARBA00004141"/>
    </source>
</evidence>
<comment type="caution">
    <text evidence="7">The sequence shown here is derived from an EMBL/GenBank/DDBJ whole genome shotgun (WGS) entry which is preliminary data.</text>
</comment>
<gene>
    <name evidence="7" type="ORF">B0H63DRAFT_559171</name>
</gene>
<feature type="compositionally biased region" description="Polar residues" evidence="6">
    <location>
        <begin position="135"/>
        <end position="157"/>
    </location>
</feature>